<organism evidence="8">
    <name type="scientific">Amblyomma triste</name>
    <name type="common">Neotropical tick</name>
    <dbReference type="NCBI Taxonomy" id="251400"/>
    <lineage>
        <taxon>Eukaryota</taxon>
        <taxon>Metazoa</taxon>
        <taxon>Ecdysozoa</taxon>
        <taxon>Arthropoda</taxon>
        <taxon>Chelicerata</taxon>
        <taxon>Arachnida</taxon>
        <taxon>Acari</taxon>
        <taxon>Parasitiformes</taxon>
        <taxon>Ixodida</taxon>
        <taxon>Ixodoidea</taxon>
        <taxon>Ixodidae</taxon>
        <taxon>Amblyomminae</taxon>
        <taxon>Amblyomma</taxon>
    </lineage>
</organism>
<proteinExistence type="evidence at transcript level"/>
<keyword evidence="3" id="KW-0560">Oxidoreductase</keyword>
<comment type="similarity">
    <text evidence="1">Belongs to the aldo/keto reductase family.</text>
</comment>
<dbReference type="Gene3D" id="3.20.20.100">
    <property type="entry name" value="NADP-dependent oxidoreductase domain"/>
    <property type="match status" value="1"/>
</dbReference>
<evidence type="ECO:0000256" key="3">
    <source>
        <dbReference type="ARBA" id="ARBA00023002"/>
    </source>
</evidence>
<feature type="binding site" evidence="5">
    <location>
        <position position="115"/>
    </location>
    <ligand>
        <name>substrate</name>
    </ligand>
</feature>
<name>A0A023GIC1_AMBTT</name>
<dbReference type="InterPro" id="IPR023210">
    <property type="entry name" value="NADP_OxRdtase_dom"/>
</dbReference>
<dbReference type="InterPro" id="IPR018170">
    <property type="entry name" value="Aldo/ket_reductase_CS"/>
</dbReference>
<dbReference type="PIRSF" id="PIRSF000097">
    <property type="entry name" value="AKR"/>
    <property type="match status" value="1"/>
</dbReference>
<feature type="site" description="Lowers pKa of active site Tyr" evidence="6">
    <location>
        <position position="82"/>
    </location>
</feature>
<dbReference type="PROSITE" id="PS00062">
    <property type="entry name" value="ALDOKETO_REDUCTASE_2"/>
    <property type="match status" value="1"/>
</dbReference>
<dbReference type="SUPFAM" id="SSF51430">
    <property type="entry name" value="NAD(P)-linked oxidoreductase"/>
    <property type="match status" value="1"/>
</dbReference>
<dbReference type="PRINTS" id="PR00069">
    <property type="entry name" value="ALDKETRDTASE"/>
</dbReference>
<evidence type="ECO:0000256" key="6">
    <source>
        <dbReference type="PIRSR" id="PIRSR000097-3"/>
    </source>
</evidence>
<dbReference type="PROSITE" id="PS00798">
    <property type="entry name" value="ALDOKETO_REDUCTASE_1"/>
    <property type="match status" value="1"/>
</dbReference>
<reference evidence="8" key="1">
    <citation type="submission" date="2014-03" db="EMBL/GenBank/DDBJ databases">
        <title>The sialotranscriptome of Amblyomma triste, Amblyomma parvum and Amblyomma cajennense ticks, uncovered by 454-based RNA-seq.</title>
        <authorList>
            <person name="Garcia G.R."/>
            <person name="Gardinassi L.G."/>
            <person name="Ribeiro J.M."/>
            <person name="Anatriello E."/>
            <person name="Ferreira B.R."/>
            <person name="Moreira H.N."/>
            <person name="Mafra C."/>
            <person name="Olegario M.M."/>
            <person name="Szabo P.J."/>
            <person name="Miranda-Santos I.K."/>
            <person name="Maruyama S.R."/>
        </authorList>
    </citation>
    <scope>NUCLEOTIDE SEQUENCE</scope>
    <source>
        <strain evidence="8">Mato Grasso do Sul</strain>
        <tissue evidence="8">Salivary glands</tissue>
    </source>
</reference>
<evidence type="ECO:0000256" key="1">
    <source>
        <dbReference type="ARBA" id="ARBA00007905"/>
    </source>
</evidence>
<dbReference type="GO" id="GO:0016491">
    <property type="term" value="F:oxidoreductase activity"/>
    <property type="evidence" value="ECO:0007669"/>
    <property type="project" value="UniProtKB-KW"/>
</dbReference>
<accession>A0A023GIC1</accession>
<protein>
    <submittedName>
        <fullName evidence="8">Putative aldo/keto reductase family</fullName>
    </submittedName>
</protein>
<dbReference type="PROSITE" id="PS00063">
    <property type="entry name" value="ALDOKETO_REDUCTASE_3"/>
    <property type="match status" value="1"/>
</dbReference>
<evidence type="ECO:0000313" key="8">
    <source>
        <dbReference type="EMBL" id="JAC33651.1"/>
    </source>
</evidence>
<sequence>MTVDSVPTVTLSTGYKAPIIGLGTWKSEPGKVEQAVKIAIDAGYRHIDCALVYENENEVGRAIDAKISDGTVCREDLWITSKLWCTYYSRARAVEGCQLSLKLLGLKYLDLYLMHWPFGYKEGSELFPRDAAGEIIDSDADYVEVWKGMEDCVAKGLVRSIGVCNFNKQQMARLLESATVKPSVLQVECHPYLNQAQLLSFCQKHNIVLTAYSPLGSPDRPWAKPDEPVLLEDPAIKSIAQAHGKTAAQVLLRYQVERGVIVIPKSVTKERIISNFDIFDFKLSPEEMKTIDGFNRNFRFVTVPWSLKHKYYPFHDAA</sequence>
<evidence type="ECO:0000256" key="2">
    <source>
        <dbReference type="ARBA" id="ARBA00022857"/>
    </source>
</evidence>
<feature type="active site" description="Proton donor" evidence="4">
    <location>
        <position position="53"/>
    </location>
</feature>
<dbReference type="Pfam" id="PF00248">
    <property type="entry name" value="Aldo_ket_red"/>
    <property type="match status" value="1"/>
</dbReference>
<feature type="domain" description="NADP-dependent oxidoreductase" evidence="7">
    <location>
        <begin position="20"/>
        <end position="295"/>
    </location>
</feature>
<keyword evidence="2" id="KW-0521">NADP</keyword>
<dbReference type="InterPro" id="IPR020471">
    <property type="entry name" value="AKR"/>
</dbReference>
<dbReference type="FunFam" id="3.20.20.100:FF:000006">
    <property type="entry name" value="Aldo-keto reductase family 1 member A1"/>
    <property type="match status" value="1"/>
</dbReference>
<dbReference type="EMBL" id="GBBM01001767">
    <property type="protein sequence ID" value="JAC33651.1"/>
    <property type="molecule type" value="mRNA"/>
</dbReference>
<evidence type="ECO:0000256" key="5">
    <source>
        <dbReference type="PIRSR" id="PIRSR000097-2"/>
    </source>
</evidence>
<dbReference type="PANTHER" id="PTHR11732">
    <property type="entry name" value="ALDO/KETO REDUCTASE"/>
    <property type="match status" value="1"/>
</dbReference>
<evidence type="ECO:0000259" key="7">
    <source>
        <dbReference type="Pfam" id="PF00248"/>
    </source>
</evidence>
<evidence type="ECO:0000256" key="4">
    <source>
        <dbReference type="PIRSR" id="PIRSR000097-1"/>
    </source>
</evidence>
<dbReference type="InterPro" id="IPR036812">
    <property type="entry name" value="NAD(P)_OxRdtase_dom_sf"/>
</dbReference>
<dbReference type="AlphaFoldDB" id="A0A023GIC1"/>